<proteinExistence type="predicted"/>
<dbReference type="RefSeq" id="WP_132003612.1">
    <property type="nucleotide sequence ID" value="NZ_SMFK01000003.1"/>
</dbReference>
<evidence type="ECO:0008006" key="3">
    <source>
        <dbReference type="Google" id="ProtNLM"/>
    </source>
</evidence>
<evidence type="ECO:0000313" key="1">
    <source>
        <dbReference type="EMBL" id="TDD97918.1"/>
    </source>
</evidence>
<dbReference type="OrthoDB" id="1323746at2"/>
<gene>
    <name evidence="1" type="ORF">E0F76_07400</name>
</gene>
<name>A0A4R5CD17_9FLAO</name>
<keyword evidence="2" id="KW-1185">Reference proteome</keyword>
<comment type="caution">
    <text evidence="1">The sequence shown here is derived from an EMBL/GenBank/DDBJ whole genome shotgun (WGS) entry which is preliminary data.</text>
</comment>
<sequence length="321" mass="36798">MMNSLDALIKSTDFTQKINSQIGIGNSISQMFQSNQIWQNQLSAMTMNNAVFSAISQQQNLIPKNIAGLDTLSKTLAMHAKLFQIPQPTLDVIKGISQMQESLFGNLRDLSATLLESQKPYLAQINSFQFAMSGISGQIAALASQNNNWHLLEEFEDINEQVIEMTNGFTSDIAFTEEESIRFEQLIERISIFYNENKKYGKYIWRFFEIILAIIALHQYSDFLKPKSEPATKNDIINSERRIQKAIELKFKKVKECRTTNRVSNVMLKPKTKTILITSLPKGFDVIILQVNHKWVLVSYTNPKDNLIETGWLMKKYLNKN</sequence>
<dbReference type="Proteomes" id="UP000295479">
    <property type="component" value="Unassembled WGS sequence"/>
</dbReference>
<reference evidence="1 2" key="1">
    <citation type="submission" date="2019-03" db="EMBL/GenBank/DDBJ databases">
        <title>Flavobacterium AR-3-4 sp. nov. isolated from arctic soil.</title>
        <authorList>
            <person name="Chaudhary D.K."/>
        </authorList>
    </citation>
    <scope>NUCLEOTIDE SEQUENCE [LARGE SCALE GENOMIC DNA]</scope>
    <source>
        <strain evidence="1 2">AR-3-4</strain>
    </source>
</reference>
<accession>A0A4R5CD17</accession>
<protein>
    <recommendedName>
        <fullName evidence="3">SH3 domain-containing protein</fullName>
    </recommendedName>
</protein>
<dbReference type="Gene3D" id="2.30.30.40">
    <property type="entry name" value="SH3 Domains"/>
    <property type="match status" value="1"/>
</dbReference>
<organism evidence="1 2">
    <name type="scientific">Flavobacterium cellulosilyticum</name>
    <dbReference type="NCBI Taxonomy" id="2541731"/>
    <lineage>
        <taxon>Bacteria</taxon>
        <taxon>Pseudomonadati</taxon>
        <taxon>Bacteroidota</taxon>
        <taxon>Flavobacteriia</taxon>
        <taxon>Flavobacteriales</taxon>
        <taxon>Flavobacteriaceae</taxon>
        <taxon>Flavobacterium</taxon>
    </lineage>
</organism>
<dbReference type="EMBL" id="SMFK01000003">
    <property type="protein sequence ID" value="TDD97918.1"/>
    <property type="molecule type" value="Genomic_DNA"/>
</dbReference>
<evidence type="ECO:0000313" key="2">
    <source>
        <dbReference type="Proteomes" id="UP000295479"/>
    </source>
</evidence>
<dbReference type="AlphaFoldDB" id="A0A4R5CD17"/>